<protein>
    <submittedName>
        <fullName evidence="1">HS12A-like protein</fullName>
    </submittedName>
</protein>
<organism evidence="1 2">
    <name type="scientific">Mya arenaria</name>
    <name type="common">Soft-shell clam</name>
    <dbReference type="NCBI Taxonomy" id="6604"/>
    <lineage>
        <taxon>Eukaryota</taxon>
        <taxon>Metazoa</taxon>
        <taxon>Spiralia</taxon>
        <taxon>Lophotrochozoa</taxon>
        <taxon>Mollusca</taxon>
        <taxon>Bivalvia</taxon>
        <taxon>Autobranchia</taxon>
        <taxon>Heteroconchia</taxon>
        <taxon>Euheterodonta</taxon>
        <taxon>Imparidentia</taxon>
        <taxon>Neoheterodontei</taxon>
        <taxon>Myida</taxon>
        <taxon>Myoidea</taxon>
        <taxon>Myidae</taxon>
        <taxon>Mya</taxon>
    </lineage>
</organism>
<dbReference type="Gene3D" id="3.30.420.40">
    <property type="match status" value="1"/>
</dbReference>
<proteinExistence type="predicted"/>
<dbReference type="InterPro" id="IPR043129">
    <property type="entry name" value="ATPase_NBD"/>
</dbReference>
<accession>A0ABY7DR73</accession>
<dbReference type="Proteomes" id="UP001164746">
    <property type="component" value="Chromosome 3"/>
</dbReference>
<sequence>MTYFTYKVGAVDCIHKSEYSDCVVFKKLKRTAMLDDELGKKMSAMDVFAACIRYLREHLMFLCQEKSGARFLERDVHWVLTVPAIWDDSAKQFMREAAVEAGIKSEHLSLALEPEAASLFCRYLPVSKVCGADGTTAIQNFAPGKRYLVLDAGDYKDDELDLMRDFEIKKKTIESSMDPSLRFVFRMPVAIHDVFKTCNGTDFRQSLMMQQDLKDNVTFSGDKLRVKPEHAQNIFKETCDHIVEHLKDIFAKPAVQGTETILMVGGFSESKMLQHSIGSNFPNKRIIIPEDAGLAVLKGAVIFGHNPTAIVSRVAKFTYGVKVYRNFDPSIHPLSRKVILDGEERCQGCFDKHVEMNQDVQAGMAFEEKVYYPPSRHSKNAAVKIFTSKNKHPKYTNDHGCEFLGSLVVELPEGGKRDKKISVKMIYGMTELGLEATKLKTGETLNVSFNFLG</sequence>
<dbReference type="PANTHER" id="PTHR14187:SF5">
    <property type="entry name" value="HEAT SHOCK 70 KDA PROTEIN 12A"/>
    <property type="match status" value="1"/>
</dbReference>
<name>A0ABY7DR73_MYAAR</name>
<gene>
    <name evidence="1" type="ORF">MAR_023469</name>
</gene>
<evidence type="ECO:0000313" key="2">
    <source>
        <dbReference type="Proteomes" id="UP001164746"/>
    </source>
</evidence>
<dbReference type="PANTHER" id="PTHR14187">
    <property type="entry name" value="ALPHA KINASE/ELONGATION FACTOR 2 KINASE"/>
    <property type="match status" value="1"/>
</dbReference>
<keyword evidence="2" id="KW-1185">Reference proteome</keyword>
<dbReference type="EMBL" id="CP111014">
    <property type="protein sequence ID" value="WAQ99096.1"/>
    <property type="molecule type" value="Genomic_DNA"/>
</dbReference>
<reference evidence="1" key="1">
    <citation type="submission" date="2022-11" db="EMBL/GenBank/DDBJ databases">
        <title>Centuries of genome instability and evolution in soft-shell clam transmissible cancer (bioRxiv).</title>
        <authorList>
            <person name="Hart S.F.M."/>
            <person name="Yonemitsu M.A."/>
            <person name="Giersch R.M."/>
            <person name="Beal B.F."/>
            <person name="Arriagada G."/>
            <person name="Davis B.W."/>
            <person name="Ostrander E.A."/>
            <person name="Goff S.P."/>
            <person name="Metzger M.J."/>
        </authorList>
    </citation>
    <scope>NUCLEOTIDE SEQUENCE</scope>
    <source>
        <strain evidence="1">MELC-2E11</strain>
        <tissue evidence="1">Siphon/mantle</tissue>
    </source>
</reference>
<dbReference type="SUPFAM" id="SSF53067">
    <property type="entry name" value="Actin-like ATPase domain"/>
    <property type="match status" value="2"/>
</dbReference>
<evidence type="ECO:0000313" key="1">
    <source>
        <dbReference type="EMBL" id="WAQ99096.1"/>
    </source>
</evidence>